<evidence type="ECO:0000256" key="6">
    <source>
        <dbReference type="ARBA" id="ARBA00021623"/>
    </source>
</evidence>
<keyword evidence="20" id="KW-1185">Reference proteome</keyword>
<dbReference type="RefSeq" id="WP_209772320.1">
    <property type="nucleotide sequence ID" value="NZ_JAGINP010000035.1"/>
</dbReference>
<evidence type="ECO:0000256" key="1">
    <source>
        <dbReference type="ARBA" id="ARBA00001946"/>
    </source>
</evidence>
<keyword evidence="10 15" id="KW-0418">Kinase</keyword>
<dbReference type="InterPro" id="IPR008279">
    <property type="entry name" value="PEP-util_enz_mobile_dom"/>
</dbReference>
<dbReference type="NCBIfam" id="TIGR01418">
    <property type="entry name" value="PEP_synth"/>
    <property type="match status" value="1"/>
</dbReference>
<dbReference type="InterPro" id="IPR000121">
    <property type="entry name" value="PEP_util_C"/>
</dbReference>
<evidence type="ECO:0000313" key="19">
    <source>
        <dbReference type="EMBL" id="MBP2296765.1"/>
    </source>
</evidence>
<evidence type="ECO:0000259" key="16">
    <source>
        <dbReference type="Pfam" id="PF00391"/>
    </source>
</evidence>
<organism evidence="19 20">
    <name type="scientific">Azospirillum rugosum</name>
    <dbReference type="NCBI Taxonomy" id="416170"/>
    <lineage>
        <taxon>Bacteria</taxon>
        <taxon>Pseudomonadati</taxon>
        <taxon>Pseudomonadota</taxon>
        <taxon>Alphaproteobacteria</taxon>
        <taxon>Rhodospirillales</taxon>
        <taxon>Azospirillaceae</taxon>
        <taxon>Azospirillum</taxon>
    </lineage>
</organism>
<dbReference type="EC" id="2.7.9.2" evidence="5 15"/>
<evidence type="ECO:0000259" key="18">
    <source>
        <dbReference type="Pfam" id="PF02896"/>
    </source>
</evidence>
<evidence type="ECO:0000256" key="3">
    <source>
        <dbReference type="ARBA" id="ARBA00004742"/>
    </source>
</evidence>
<dbReference type="InterPro" id="IPR006319">
    <property type="entry name" value="PEP_synth"/>
</dbReference>
<protein>
    <recommendedName>
        <fullName evidence="6 15">Phosphoenolpyruvate synthase</fullName>
        <shortName evidence="15">PEP synthase</shortName>
        <ecNumber evidence="5 15">2.7.9.2</ecNumber>
    </recommendedName>
    <alternativeName>
        <fullName evidence="13 15">Pyruvate, water dikinase</fullName>
    </alternativeName>
</protein>
<evidence type="ECO:0000313" key="20">
    <source>
        <dbReference type="Proteomes" id="UP000781958"/>
    </source>
</evidence>
<evidence type="ECO:0000256" key="13">
    <source>
        <dbReference type="ARBA" id="ARBA00033470"/>
    </source>
</evidence>
<dbReference type="PROSITE" id="PS00742">
    <property type="entry name" value="PEP_ENZYMES_2"/>
    <property type="match status" value="1"/>
</dbReference>
<keyword evidence="11 15" id="KW-0067">ATP-binding</keyword>
<dbReference type="InterPro" id="IPR013815">
    <property type="entry name" value="ATP_grasp_subdomain_1"/>
</dbReference>
<dbReference type="SUPFAM" id="SSF51621">
    <property type="entry name" value="Phosphoenolpyruvate/pyruvate domain"/>
    <property type="match status" value="1"/>
</dbReference>
<dbReference type="PRINTS" id="PR01736">
    <property type="entry name" value="PHPHTRNFRASE"/>
</dbReference>
<dbReference type="Gene3D" id="3.20.20.60">
    <property type="entry name" value="Phosphoenolpyruvate-binding domains"/>
    <property type="match status" value="1"/>
</dbReference>
<dbReference type="PROSITE" id="PS00370">
    <property type="entry name" value="PEP_ENZYMES_PHOS_SITE"/>
    <property type="match status" value="1"/>
</dbReference>
<dbReference type="Gene3D" id="3.30.1490.20">
    <property type="entry name" value="ATP-grasp fold, A domain"/>
    <property type="match status" value="1"/>
</dbReference>
<accession>A0ABS4SW31</accession>
<dbReference type="InterPro" id="IPR002192">
    <property type="entry name" value="PPDK_AMP/ATP-bd"/>
</dbReference>
<comment type="function">
    <text evidence="2 15">Catalyzes the phosphorylation of pyruvate to phosphoenolpyruvate.</text>
</comment>
<keyword evidence="8 15" id="KW-0479">Metal-binding</keyword>
<keyword evidence="9 15" id="KW-0547">Nucleotide-binding</keyword>
<dbReference type="GO" id="GO:0008986">
    <property type="term" value="F:pyruvate, water dikinase activity"/>
    <property type="evidence" value="ECO:0007669"/>
    <property type="project" value="UniProtKB-EC"/>
</dbReference>
<evidence type="ECO:0000256" key="12">
    <source>
        <dbReference type="ARBA" id="ARBA00022842"/>
    </source>
</evidence>
<dbReference type="Pfam" id="PF01326">
    <property type="entry name" value="PPDK_N"/>
    <property type="match status" value="1"/>
</dbReference>
<dbReference type="PANTHER" id="PTHR43030:SF1">
    <property type="entry name" value="PHOSPHOENOLPYRUVATE SYNTHASE"/>
    <property type="match status" value="1"/>
</dbReference>
<feature type="domain" description="PEP-utilising enzyme mobile" evidence="16">
    <location>
        <begin position="391"/>
        <end position="461"/>
    </location>
</feature>
<evidence type="ECO:0000256" key="9">
    <source>
        <dbReference type="ARBA" id="ARBA00022741"/>
    </source>
</evidence>
<dbReference type="PIRSF" id="PIRSF000854">
    <property type="entry name" value="PEP_synthase"/>
    <property type="match status" value="1"/>
</dbReference>
<comment type="caution">
    <text evidence="19">The sequence shown here is derived from an EMBL/GenBank/DDBJ whole genome shotgun (WGS) entry which is preliminary data.</text>
</comment>
<dbReference type="PANTHER" id="PTHR43030">
    <property type="entry name" value="PHOSPHOENOLPYRUVATE SYNTHASE"/>
    <property type="match status" value="1"/>
</dbReference>
<evidence type="ECO:0000259" key="17">
    <source>
        <dbReference type="Pfam" id="PF01326"/>
    </source>
</evidence>
<keyword evidence="19" id="KW-0670">Pyruvate</keyword>
<comment type="pathway">
    <text evidence="3 15">Carbohydrate biosynthesis; gluconeogenesis.</text>
</comment>
<dbReference type="Gene3D" id="3.50.30.10">
    <property type="entry name" value="Phosphohistidine domain"/>
    <property type="match status" value="1"/>
</dbReference>
<dbReference type="Pfam" id="PF00391">
    <property type="entry name" value="PEP-utilizers"/>
    <property type="match status" value="1"/>
</dbReference>
<dbReference type="Pfam" id="PF02896">
    <property type="entry name" value="PEP-utilizers_C"/>
    <property type="match status" value="1"/>
</dbReference>
<evidence type="ECO:0000256" key="11">
    <source>
        <dbReference type="ARBA" id="ARBA00022840"/>
    </source>
</evidence>
<dbReference type="EMBL" id="JAGINP010000035">
    <property type="protein sequence ID" value="MBP2296765.1"/>
    <property type="molecule type" value="Genomic_DNA"/>
</dbReference>
<feature type="domain" description="Pyruvate phosphate dikinase AMP/ATP-binding" evidence="17">
    <location>
        <begin position="19"/>
        <end position="343"/>
    </location>
</feature>
<comment type="similarity">
    <text evidence="4 15">Belongs to the PEP-utilizing enzyme family.</text>
</comment>
<feature type="domain" description="PEP-utilising enzyme C-terminal" evidence="18">
    <location>
        <begin position="487"/>
        <end position="794"/>
    </location>
</feature>
<dbReference type="InterPro" id="IPR023151">
    <property type="entry name" value="PEP_util_CS"/>
</dbReference>
<reference evidence="19 20" key="1">
    <citation type="submission" date="2021-03" db="EMBL/GenBank/DDBJ databases">
        <title>Genomic Encyclopedia of Type Strains, Phase III (KMG-III): the genomes of soil and plant-associated and newly described type strains.</title>
        <authorList>
            <person name="Whitman W."/>
        </authorList>
    </citation>
    <scope>NUCLEOTIDE SEQUENCE [LARGE SCALE GENOMIC DNA]</scope>
    <source>
        <strain evidence="19 20">IMMIB AFH-6</strain>
    </source>
</reference>
<proteinExistence type="inferred from homology"/>
<evidence type="ECO:0000256" key="14">
    <source>
        <dbReference type="ARBA" id="ARBA00047700"/>
    </source>
</evidence>
<keyword evidence="7 15" id="KW-0808">Transferase</keyword>
<comment type="cofactor">
    <cofactor evidence="1 15">
        <name>Mg(2+)</name>
        <dbReference type="ChEBI" id="CHEBI:18420"/>
    </cofactor>
</comment>
<sequence>MPDTAYIRWFSDLGRDDVALVGGKNASLGELYRHLKPLGVEVPDGFALTAAAFRDALTAANAWDGLHALLDGLDKNDVERLARAGAGARDIVYAAGLTPAMEAQLRTAFRALLAEYGEGLTVAVRSSATAEDLPNASFAGQHETYLNVAGEAMLLDAVRRCHASLFTDRAISYRIDQGFDHFKVALSVGVQKMVRSDRASAGVMFTLDTESGFRDAVFITGAYGLGETVVQGAVDPDEFYVHKPTFRQGHRTVLRRRLGEKQVKMVYRPGRTREPTRTVSTPDADRERFCLTDAEVLRLAEQAIRIEDHYGRPMDIEWAKDGLDGGLYIVQARPETVASRRAALELESFVIEGAGPEGKGAVLVSGRAVGGRMATGAVRVVTDAHDLSAFRPGEVLVADTTTPDWEPVMKTAAAIVTNRGGRTCHAAIVARELGIPAVVGAERATEALRDGQSVTVSCAEGDTGKVYDGAVPFRVERLDLGQLPRPQTRIMVNLGNPDQAFQTGQLPVDGVGLARMEFIVNEAIKVHPMALVHPERVEDAEVRARIARLTRNHPDGSAYFVERLSEGIGTIAAAFFPRPVIVRLSDFKTNEYASLIGGRWFEPVEENPMLGFRGASRYAHPAYEEGFALECRALGRVRGAMGLTNVKVMVPFCRRLEEADRVIAAMARHGLERGRDGLEIYVMCEIPNNVLLVDDFAQRFDGFSIGSNDLTQLTLGVDRDSPLVAFDFDERDPGVLAFLRQAVEGARRNGRPCGICGQAPSDYPEVAEFLVQLGITSISLTPDSVLRTLSAVVELERRLGRAPRDPEMGDPETGEAS</sequence>
<name>A0ABS4SW31_9PROT</name>
<dbReference type="Proteomes" id="UP000781958">
    <property type="component" value="Unassembled WGS sequence"/>
</dbReference>
<evidence type="ECO:0000256" key="2">
    <source>
        <dbReference type="ARBA" id="ARBA00002988"/>
    </source>
</evidence>
<dbReference type="InterPro" id="IPR018274">
    <property type="entry name" value="PEP_util_AS"/>
</dbReference>
<evidence type="ECO:0000256" key="10">
    <source>
        <dbReference type="ARBA" id="ARBA00022777"/>
    </source>
</evidence>
<dbReference type="NCBIfam" id="NF005057">
    <property type="entry name" value="PRK06464.1"/>
    <property type="match status" value="1"/>
</dbReference>
<gene>
    <name evidence="19" type="ORF">J2851_006583</name>
</gene>
<comment type="catalytic activity">
    <reaction evidence="14 15">
        <text>pyruvate + ATP + H2O = phosphoenolpyruvate + AMP + phosphate + 2 H(+)</text>
        <dbReference type="Rhea" id="RHEA:11364"/>
        <dbReference type="ChEBI" id="CHEBI:15361"/>
        <dbReference type="ChEBI" id="CHEBI:15377"/>
        <dbReference type="ChEBI" id="CHEBI:15378"/>
        <dbReference type="ChEBI" id="CHEBI:30616"/>
        <dbReference type="ChEBI" id="CHEBI:43474"/>
        <dbReference type="ChEBI" id="CHEBI:58702"/>
        <dbReference type="ChEBI" id="CHEBI:456215"/>
        <dbReference type="EC" id="2.7.9.2"/>
    </reaction>
</comment>
<dbReference type="SUPFAM" id="SSF52009">
    <property type="entry name" value="Phosphohistidine domain"/>
    <property type="match status" value="1"/>
</dbReference>
<evidence type="ECO:0000256" key="5">
    <source>
        <dbReference type="ARBA" id="ARBA00011996"/>
    </source>
</evidence>
<evidence type="ECO:0000256" key="7">
    <source>
        <dbReference type="ARBA" id="ARBA00022679"/>
    </source>
</evidence>
<evidence type="ECO:0000256" key="4">
    <source>
        <dbReference type="ARBA" id="ARBA00007837"/>
    </source>
</evidence>
<dbReference type="InterPro" id="IPR036637">
    <property type="entry name" value="Phosphohistidine_dom_sf"/>
</dbReference>
<dbReference type="InterPro" id="IPR015813">
    <property type="entry name" value="Pyrv/PenolPyrv_kinase-like_dom"/>
</dbReference>
<evidence type="ECO:0000256" key="15">
    <source>
        <dbReference type="PIRNR" id="PIRNR000854"/>
    </source>
</evidence>
<keyword evidence="12 15" id="KW-0460">Magnesium</keyword>
<dbReference type="Gene3D" id="3.30.470.20">
    <property type="entry name" value="ATP-grasp fold, B domain"/>
    <property type="match status" value="1"/>
</dbReference>
<dbReference type="InterPro" id="IPR040442">
    <property type="entry name" value="Pyrv_kinase-like_dom_sf"/>
</dbReference>
<dbReference type="SUPFAM" id="SSF56059">
    <property type="entry name" value="Glutathione synthetase ATP-binding domain-like"/>
    <property type="match status" value="1"/>
</dbReference>
<evidence type="ECO:0000256" key="8">
    <source>
        <dbReference type="ARBA" id="ARBA00022723"/>
    </source>
</evidence>